<evidence type="ECO:0000256" key="2">
    <source>
        <dbReference type="ARBA" id="ARBA00010981"/>
    </source>
</evidence>
<proteinExistence type="inferred from homology"/>
<dbReference type="GO" id="GO:0070536">
    <property type="term" value="P:protein K63-linked deubiquitination"/>
    <property type="evidence" value="ECO:0007669"/>
    <property type="project" value="InterPro"/>
</dbReference>
<dbReference type="InterPro" id="IPR000555">
    <property type="entry name" value="JAMM/MPN+_dom"/>
</dbReference>
<evidence type="ECO:0000256" key="4">
    <source>
        <dbReference type="ARBA" id="ARBA00022723"/>
    </source>
</evidence>
<comment type="similarity">
    <text evidence="2">Belongs to the peptidase M67C family.</text>
</comment>
<comment type="cofactor">
    <cofactor evidence="1">
        <name>Zn(2+)</name>
        <dbReference type="ChEBI" id="CHEBI:29105"/>
    </cofactor>
</comment>
<evidence type="ECO:0000256" key="5">
    <source>
        <dbReference type="ARBA" id="ARBA00022786"/>
    </source>
</evidence>
<keyword evidence="8" id="KW-0482">Metalloprotease</keyword>
<accession>A0A2I0AJ47</accession>
<evidence type="ECO:0000256" key="1">
    <source>
        <dbReference type="ARBA" id="ARBA00001947"/>
    </source>
</evidence>
<sequence>MLQQVIYHDMISGTGSNKSEGSYVNGTNSKARCIIFEPPFPNAHDIHIEVQAVQHYFPSPALSCVEAPPIIGHVSHVTISEPNNSYSEPSEEPSTSEDKKELQLSAGLLDEFMELAKANTEKDLETCGILGASLNNQTYYITTLVIPKQESTSNTCQALNEEEIHAILEGESLLPAGWIHTHPSQTCFLSSIDLHTQYSYQVMLPEAVAIVIAPTDSERKRGIFRLSDPGGINVLRQCQERGFHSHPETPDGSPIYEVCSNVRINPHLSFDIFDMRLRSP</sequence>
<name>A0A2I0AJ47_9ASPA</name>
<keyword evidence="12" id="KW-1185">Reference proteome</keyword>
<dbReference type="CDD" id="cd08066">
    <property type="entry name" value="MPN_AMSH_like"/>
    <property type="match status" value="1"/>
</dbReference>
<dbReference type="GO" id="GO:0046872">
    <property type="term" value="F:metal ion binding"/>
    <property type="evidence" value="ECO:0007669"/>
    <property type="project" value="UniProtKB-KW"/>
</dbReference>
<dbReference type="EMBL" id="KZ451979">
    <property type="protein sequence ID" value="PKA55568.1"/>
    <property type="molecule type" value="Genomic_DNA"/>
</dbReference>
<dbReference type="STRING" id="1088818.A0A2I0AJ47"/>
<keyword evidence="5" id="KW-0833">Ubl conjugation pathway</keyword>
<dbReference type="GO" id="GO:0061578">
    <property type="term" value="F:K63-linked deubiquitinase activity"/>
    <property type="evidence" value="ECO:0007669"/>
    <property type="project" value="InterPro"/>
</dbReference>
<dbReference type="Pfam" id="PF01398">
    <property type="entry name" value="JAB"/>
    <property type="match status" value="1"/>
</dbReference>
<dbReference type="Proteomes" id="UP000236161">
    <property type="component" value="Unassembled WGS sequence"/>
</dbReference>
<evidence type="ECO:0000256" key="7">
    <source>
        <dbReference type="ARBA" id="ARBA00022833"/>
    </source>
</evidence>
<dbReference type="AlphaFoldDB" id="A0A2I0AJ47"/>
<keyword evidence="6" id="KW-0378">Hydrolase</keyword>
<dbReference type="GO" id="GO:0006508">
    <property type="term" value="P:proteolysis"/>
    <property type="evidence" value="ECO:0007669"/>
    <property type="project" value="UniProtKB-KW"/>
</dbReference>
<dbReference type="OrthoDB" id="3640at2759"/>
<gene>
    <name evidence="11" type="primary">AMSH2</name>
    <name evidence="11" type="ORF">AXF42_Ash006770</name>
</gene>
<evidence type="ECO:0000256" key="8">
    <source>
        <dbReference type="ARBA" id="ARBA00023049"/>
    </source>
</evidence>
<dbReference type="Gene3D" id="3.40.140.10">
    <property type="entry name" value="Cytidine Deaminase, domain 2"/>
    <property type="match status" value="1"/>
</dbReference>
<evidence type="ECO:0000256" key="6">
    <source>
        <dbReference type="ARBA" id="ARBA00022801"/>
    </source>
</evidence>
<dbReference type="PANTHER" id="PTHR12947">
    <property type="entry name" value="AMSH-LIKE PROTEASE"/>
    <property type="match status" value="1"/>
</dbReference>
<protein>
    <submittedName>
        <fullName evidence="11">AMSH-like ubiquitin thioesterase 2</fullName>
    </submittedName>
</protein>
<dbReference type="SMART" id="SM00232">
    <property type="entry name" value="JAB_MPN"/>
    <property type="match status" value="1"/>
</dbReference>
<dbReference type="FunFam" id="3.40.140.10:FF:000046">
    <property type="entry name" value="AMSH-like ubiquitin thioesterase 2"/>
    <property type="match status" value="1"/>
</dbReference>
<dbReference type="GO" id="GO:0140492">
    <property type="term" value="F:metal-dependent deubiquitinase activity"/>
    <property type="evidence" value="ECO:0007669"/>
    <property type="project" value="InterPro"/>
</dbReference>
<evidence type="ECO:0000313" key="11">
    <source>
        <dbReference type="EMBL" id="PKA55568.1"/>
    </source>
</evidence>
<keyword evidence="7" id="KW-0862">Zinc</keyword>
<feature type="domain" description="MPN" evidence="10">
    <location>
        <begin position="102"/>
        <end position="232"/>
    </location>
</feature>
<evidence type="ECO:0000259" key="10">
    <source>
        <dbReference type="PROSITE" id="PS50249"/>
    </source>
</evidence>
<organism evidence="11 12">
    <name type="scientific">Apostasia shenzhenica</name>
    <dbReference type="NCBI Taxonomy" id="1088818"/>
    <lineage>
        <taxon>Eukaryota</taxon>
        <taxon>Viridiplantae</taxon>
        <taxon>Streptophyta</taxon>
        <taxon>Embryophyta</taxon>
        <taxon>Tracheophyta</taxon>
        <taxon>Spermatophyta</taxon>
        <taxon>Magnoliopsida</taxon>
        <taxon>Liliopsida</taxon>
        <taxon>Asparagales</taxon>
        <taxon>Orchidaceae</taxon>
        <taxon>Apostasioideae</taxon>
        <taxon>Apostasia</taxon>
    </lineage>
</organism>
<evidence type="ECO:0000256" key="9">
    <source>
        <dbReference type="SAM" id="MobiDB-lite"/>
    </source>
</evidence>
<keyword evidence="4" id="KW-0479">Metal-binding</keyword>
<evidence type="ECO:0000256" key="3">
    <source>
        <dbReference type="ARBA" id="ARBA00022670"/>
    </source>
</evidence>
<dbReference type="GO" id="GO:0016020">
    <property type="term" value="C:membrane"/>
    <property type="evidence" value="ECO:0007669"/>
    <property type="project" value="TreeGrafter"/>
</dbReference>
<feature type="region of interest" description="Disordered" evidence="9">
    <location>
        <begin position="80"/>
        <end position="100"/>
    </location>
</feature>
<dbReference type="InterPro" id="IPR044098">
    <property type="entry name" value="STAMBP/STALP-like_MPN"/>
</dbReference>
<reference evidence="11 12" key="1">
    <citation type="journal article" date="2017" name="Nature">
        <title>The Apostasia genome and the evolution of orchids.</title>
        <authorList>
            <person name="Zhang G.Q."/>
            <person name="Liu K.W."/>
            <person name="Li Z."/>
            <person name="Lohaus R."/>
            <person name="Hsiao Y.Y."/>
            <person name="Niu S.C."/>
            <person name="Wang J.Y."/>
            <person name="Lin Y.C."/>
            <person name="Xu Q."/>
            <person name="Chen L.J."/>
            <person name="Yoshida K."/>
            <person name="Fujiwara S."/>
            <person name="Wang Z.W."/>
            <person name="Zhang Y.Q."/>
            <person name="Mitsuda N."/>
            <person name="Wang M."/>
            <person name="Liu G.H."/>
            <person name="Pecoraro L."/>
            <person name="Huang H.X."/>
            <person name="Xiao X.J."/>
            <person name="Lin M."/>
            <person name="Wu X.Y."/>
            <person name="Wu W.L."/>
            <person name="Chen Y.Y."/>
            <person name="Chang S.B."/>
            <person name="Sakamoto S."/>
            <person name="Ohme-Takagi M."/>
            <person name="Yagi M."/>
            <person name="Zeng S.J."/>
            <person name="Shen C.Y."/>
            <person name="Yeh C.M."/>
            <person name="Luo Y.B."/>
            <person name="Tsai W.C."/>
            <person name="Van de Peer Y."/>
            <person name="Liu Z.J."/>
        </authorList>
    </citation>
    <scope>NUCLEOTIDE SEQUENCE [LARGE SCALE GENOMIC DNA]</scope>
    <source>
        <strain evidence="12">cv. Shenzhen</strain>
        <tissue evidence="11">Stem</tissue>
    </source>
</reference>
<dbReference type="PROSITE" id="PS50249">
    <property type="entry name" value="MPN"/>
    <property type="match status" value="1"/>
</dbReference>
<dbReference type="PANTHER" id="PTHR12947:SF13">
    <property type="entry name" value="FI19924P1"/>
    <property type="match status" value="1"/>
</dbReference>
<dbReference type="SUPFAM" id="SSF102712">
    <property type="entry name" value="JAB1/MPN domain"/>
    <property type="match status" value="1"/>
</dbReference>
<keyword evidence="3" id="KW-0645">Protease</keyword>
<dbReference type="GO" id="GO:0005768">
    <property type="term" value="C:endosome"/>
    <property type="evidence" value="ECO:0007669"/>
    <property type="project" value="TreeGrafter"/>
</dbReference>
<evidence type="ECO:0000313" key="12">
    <source>
        <dbReference type="Proteomes" id="UP000236161"/>
    </source>
</evidence>
<dbReference type="InterPro" id="IPR037518">
    <property type="entry name" value="MPN"/>
</dbReference>